<keyword evidence="1" id="KW-0833">Ubl conjugation pathway</keyword>
<protein>
    <recommendedName>
        <fullName evidence="1">Ubiquitin carboxyl-terminal hydrolase</fullName>
        <ecNumber evidence="1">3.4.19.12</ecNumber>
    </recommendedName>
</protein>
<gene>
    <name evidence="4" type="ORF">C1SCF055_LOCUS23543</name>
</gene>
<keyword evidence="1 5" id="KW-0378">Hydrolase</keyword>
<dbReference type="Pfam" id="PF00443">
    <property type="entry name" value="UCH"/>
    <property type="match status" value="1"/>
</dbReference>
<dbReference type="PROSITE" id="PS00972">
    <property type="entry name" value="USP_1"/>
    <property type="match status" value="1"/>
</dbReference>
<reference evidence="5 6" key="2">
    <citation type="submission" date="2024-05" db="EMBL/GenBank/DDBJ databases">
        <authorList>
            <person name="Chen Y."/>
            <person name="Shah S."/>
            <person name="Dougan E. K."/>
            <person name="Thang M."/>
            <person name="Chan C."/>
        </authorList>
    </citation>
    <scope>NUCLEOTIDE SEQUENCE [LARGE SCALE GENOMIC DNA]</scope>
</reference>
<dbReference type="EMBL" id="CAMXCT020002293">
    <property type="protein sequence ID" value="CAL1150505.1"/>
    <property type="molecule type" value="Genomic_DNA"/>
</dbReference>
<keyword evidence="1" id="KW-0788">Thiol protease</keyword>
<dbReference type="OrthoDB" id="289038at2759"/>
<dbReference type="Proteomes" id="UP001152797">
    <property type="component" value="Unassembled WGS sequence"/>
</dbReference>
<accession>A0A9P1G454</accession>
<reference evidence="4" key="1">
    <citation type="submission" date="2022-10" db="EMBL/GenBank/DDBJ databases">
        <authorList>
            <person name="Chen Y."/>
            <person name="Dougan E. K."/>
            <person name="Chan C."/>
            <person name="Rhodes N."/>
            <person name="Thang M."/>
        </authorList>
    </citation>
    <scope>NUCLEOTIDE SEQUENCE</scope>
</reference>
<dbReference type="InterPro" id="IPR001394">
    <property type="entry name" value="Peptidase_C19_UCH"/>
</dbReference>
<dbReference type="InterPro" id="IPR018200">
    <property type="entry name" value="USP_CS"/>
</dbReference>
<evidence type="ECO:0000259" key="3">
    <source>
        <dbReference type="PROSITE" id="PS50235"/>
    </source>
</evidence>
<comment type="caution">
    <text evidence="4">The sequence shown here is derived from an EMBL/GenBank/DDBJ whole genome shotgun (WGS) entry which is preliminary data.</text>
</comment>
<evidence type="ECO:0000256" key="1">
    <source>
        <dbReference type="RuleBase" id="RU366025"/>
    </source>
</evidence>
<dbReference type="SUPFAM" id="SSF54001">
    <property type="entry name" value="Cysteine proteinases"/>
    <property type="match status" value="1"/>
</dbReference>
<dbReference type="PANTHER" id="PTHR24006">
    <property type="entry name" value="UBIQUITIN CARBOXYL-TERMINAL HYDROLASE"/>
    <property type="match status" value="1"/>
</dbReference>
<dbReference type="PROSITE" id="PS50235">
    <property type="entry name" value="USP_3"/>
    <property type="match status" value="1"/>
</dbReference>
<dbReference type="GO" id="GO:0005634">
    <property type="term" value="C:nucleus"/>
    <property type="evidence" value="ECO:0007669"/>
    <property type="project" value="TreeGrafter"/>
</dbReference>
<evidence type="ECO:0000256" key="2">
    <source>
        <dbReference type="SAM" id="MobiDB-lite"/>
    </source>
</evidence>
<evidence type="ECO:0000313" key="5">
    <source>
        <dbReference type="EMBL" id="CAL4784442.1"/>
    </source>
</evidence>
<dbReference type="PANTHER" id="PTHR24006:SF702">
    <property type="entry name" value="UBIQUITIN CARBOXYL-TERMINAL HYDROLASE 47"/>
    <property type="match status" value="1"/>
</dbReference>
<evidence type="ECO:0000313" key="6">
    <source>
        <dbReference type="Proteomes" id="UP001152797"/>
    </source>
</evidence>
<feature type="domain" description="USP" evidence="3">
    <location>
        <begin position="102"/>
        <end position="408"/>
    </location>
</feature>
<dbReference type="GO" id="GO:0005829">
    <property type="term" value="C:cytosol"/>
    <property type="evidence" value="ECO:0007669"/>
    <property type="project" value="TreeGrafter"/>
</dbReference>
<dbReference type="Gene3D" id="3.90.70.10">
    <property type="entry name" value="Cysteine proteinases"/>
    <property type="match status" value="1"/>
</dbReference>
<sequence length="713" mass="79684">MGAIGMNCKRCDNEEDPFSALAVRSKLPTEEKTLLERLEGRWVRKDGQEMGEVIGAQGMLRWSKDPADPLEEEEFYQDHRDELLEMLRGNQAKLQPRSEGGVGLLNQGATCYMNSLLQSLFNIPEFRLAVYQFEYLPELHGDPSRCIPLQLQRLFAELQLSRSSAISTKELTTACGFTGRDAMEQHDVQELCRVLFDALERSSSMLAEVIRDLYSGKVMHYTRCAEERQGRVYESRRPASYMDLQVPIQDCKSLEEALRQLVKPTLLSGDNQWLCEELGEKVDAFIGTTIDTLPKILCLQLLRFIFDVQLMRRKKLSDSLAIPLELDVNCLGHEGSYELSAVCLHSGTAHGGHYHAFIRDLHSGVWKDANDSRVHILGQRQCEALFAAEASGPVLYSSDAYFLLYRKTGMPTPDLQVMVPPRLSRPILAENQRLTLLQRAFELHRRLVEVKIHLPSSAPLLQRRYFSQQLAGLVEEEEEEEVPAVFFSSLDSRPEKILERALKSFAELDRKHLDLQALSSARLWHFDPLRGVAKSLFAGASSGGYGGRVELVLQTQGPEPCAEPHTGELLLLVLWPSGQRLSLQHTTTVPWCKVVKQEDENCKAAASGLTPPETLQPEAAADSSDDELPDIFDSAMPVRPSGPKPSTLADVRSAAAKLWNLPLEATVLVALTGMQAGQEIEGDEVTLQECGLSPDDILCVEQRLDGGWGLPQR</sequence>
<dbReference type="GO" id="GO:0004843">
    <property type="term" value="F:cysteine-type deubiquitinase activity"/>
    <property type="evidence" value="ECO:0007669"/>
    <property type="project" value="UniProtKB-UniRule"/>
</dbReference>
<dbReference type="InterPro" id="IPR038765">
    <property type="entry name" value="Papain-like_cys_pep_sf"/>
</dbReference>
<dbReference type="EMBL" id="CAMXCT030002293">
    <property type="protein sequence ID" value="CAL4784442.1"/>
    <property type="molecule type" value="Genomic_DNA"/>
</dbReference>
<dbReference type="AlphaFoldDB" id="A0A9P1G454"/>
<dbReference type="GO" id="GO:0016579">
    <property type="term" value="P:protein deubiquitination"/>
    <property type="evidence" value="ECO:0007669"/>
    <property type="project" value="InterPro"/>
</dbReference>
<evidence type="ECO:0000313" key="4">
    <source>
        <dbReference type="EMBL" id="CAI3997130.1"/>
    </source>
</evidence>
<keyword evidence="6" id="KW-1185">Reference proteome</keyword>
<keyword evidence="1" id="KW-0645">Protease</keyword>
<dbReference type="InterPro" id="IPR050164">
    <property type="entry name" value="Peptidase_C19"/>
</dbReference>
<feature type="region of interest" description="Disordered" evidence="2">
    <location>
        <begin position="604"/>
        <end position="626"/>
    </location>
</feature>
<dbReference type="InterPro" id="IPR028889">
    <property type="entry name" value="USP"/>
</dbReference>
<organism evidence="4">
    <name type="scientific">Cladocopium goreaui</name>
    <dbReference type="NCBI Taxonomy" id="2562237"/>
    <lineage>
        <taxon>Eukaryota</taxon>
        <taxon>Sar</taxon>
        <taxon>Alveolata</taxon>
        <taxon>Dinophyceae</taxon>
        <taxon>Suessiales</taxon>
        <taxon>Symbiodiniaceae</taxon>
        <taxon>Cladocopium</taxon>
    </lineage>
</organism>
<proteinExistence type="inferred from homology"/>
<comment type="catalytic activity">
    <reaction evidence="1">
        <text>Thiol-dependent hydrolysis of ester, thioester, amide, peptide and isopeptide bonds formed by the C-terminal Gly of ubiquitin (a 76-residue protein attached to proteins as an intracellular targeting signal).</text>
        <dbReference type="EC" id="3.4.19.12"/>
    </reaction>
</comment>
<dbReference type="EC" id="3.4.19.12" evidence="1"/>
<comment type="similarity">
    <text evidence="1">Belongs to the peptidase C19 family.</text>
</comment>
<name>A0A9P1G454_9DINO</name>
<dbReference type="PROSITE" id="PS00973">
    <property type="entry name" value="USP_2"/>
    <property type="match status" value="1"/>
</dbReference>
<dbReference type="EMBL" id="CAMXCT010002293">
    <property type="protein sequence ID" value="CAI3997130.1"/>
    <property type="molecule type" value="Genomic_DNA"/>
</dbReference>
<dbReference type="GO" id="GO:0006508">
    <property type="term" value="P:proteolysis"/>
    <property type="evidence" value="ECO:0007669"/>
    <property type="project" value="UniProtKB-KW"/>
</dbReference>